<dbReference type="Proteomes" id="UP000800035">
    <property type="component" value="Unassembled WGS sequence"/>
</dbReference>
<evidence type="ECO:0000313" key="3">
    <source>
        <dbReference type="EMBL" id="KAF1949373.1"/>
    </source>
</evidence>
<keyword evidence="1" id="KW-0175">Coiled coil</keyword>
<keyword evidence="4" id="KW-1185">Reference proteome</keyword>
<feature type="compositionally biased region" description="Low complexity" evidence="2">
    <location>
        <begin position="1"/>
        <end position="19"/>
    </location>
</feature>
<dbReference type="EMBL" id="ML977038">
    <property type="protein sequence ID" value="KAF1949373.1"/>
    <property type="molecule type" value="Genomic_DNA"/>
</dbReference>
<accession>A0A6A5T9M1</accession>
<name>A0A6A5T9M1_9PLEO</name>
<evidence type="ECO:0000256" key="2">
    <source>
        <dbReference type="SAM" id="MobiDB-lite"/>
    </source>
</evidence>
<reference evidence="3" key="1">
    <citation type="journal article" date="2020" name="Stud. Mycol.">
        <title>101 Dothideomycetes genomes: a test case for predicting lifestyles and emergence of pathogens.</title>
        <authorList>
            <person name="Haridas S."/>
            <person name="Albert R."/>
            <person name="Binder M."/>
            <person name="Bloem J."/>
            <person name="Labutti K."/>
            <person name="Salamov A."/>
            <person name="Andreopoulos B."/>
            <person name="Baker S."/>
            <person name="Barry K."/>
            <person name="Bills G."/>
            <person name="Bluhm B."/>
            <person name="Cannon C."/>
            <person name="Castanera R."/>
            <person name="Culley D."/>
            <person name="Daum C."/>
            <person name="Ezra D."/>
            <person name="Gonzalez J."/>
            <person name="Henrissat B."/>
            <person name="Kuo A."/>
            <person name="Liang C."/>
            <person name="Lipzen A."/>
            <person name="Lutzoni F."/>
            <person name="Magnuson J."/>
            <person name="Mondo S."/>
            <person name="Nolan M."/>
            <person name="Ohm R."/>
            <person name="Pangilinan J."/>
            <person name="Park H.-J."/>
            <person name="Ramirez L."/>
            <person name="Alfaro M."/>
            <person name="Sun H."/>
            <person name="Tritt A."/>
            <person name="Yoshinaga Y."/>
            <person name="Zwiers L.-H."/>
            <person name="Turgeon B."/>
            <person name="Goodwin S."/>
            <person name="Spatafora J."/>
            <person name="Crous P."/>
            <person name="Grigoriev I."/>
        </authorList>
    </citation>
    <scope>NUCLEOTIDE SEQUENCE</scope>
    <source>
        <strain evidence="3">CBS 675.92</strain>
    </source>
</reference>
<feature type="region of interest" description="Disordered" evidence="2">
    <location>
        <begin position="1"/>
        <end position="30"/>
    </location>
</feature>
<dbReference type="AlphaFoldDB" id="A0A6A5T9M1"/>
<evidence type="ECO:0000313" key="4">
    <source>
        <dbReference type="Proteomes" id="UP000800035"/>
    </source>
</evidence>
<organism evidence="3 4">
    <name type="scientific">Byssothecium circinans</name>
    <dbReference type="NCBI Taxonomy" id="147558"/>
    <lineage>
        <taxon>Eukaryota</taxon>
        <taxon>Fungi</taxon>
        <taxon>Dikarya</taxon>
        <taxon>Ascomycota</taxon>
        <taxon>Pezizomycotina</taxon>
        <taxon>Dothideomycetes</taxon>
        <taxon>Pleosporomycetidae</taxon>
        <taxon>Pleosporales</taxon>
        <taxon>Massarineae</taxon>
        <taxon>Massarinaceae</taxon>
        <taxon>Byssothecium</taxon>
    </lineage>
</organism>
<protein>
    <submittedName>
        <fullName evidence="3">Uncharacterized protein</fullName>
    </submittedName>
</protein>
<feature type="coiled-coil region" evidence="1">
    <location>
        <begin position="43"/>
        <end position="142"/>
    </location>
</feature>
<feature type="compositionally biased region" description="Basic and acidic residues" evidence="2">
    <location>
        <begin position="20"/>
        <end position="29"/>
    </location>
</feature>
<proteinExistence type="predicted"/>
<gene>
    <name evidence="3" type="ORF">CC80DRAFT_581320</name>
</gene>
<sequence length="230" mass="26863">MTTTKSAAKPAAPAAASSTAKDKKSRLDDSLPNLVSLLAKHRKKAHRRHRKELAKVKQELENALDEKEKALSGFNDERKKYAQAMENLSSDLEIKEAELRAEKSIHDYRYSRRSIQQEAFEIMKLQTENEEMNRELKKAKEENLLAGFERLKQTYELGVARKEVKDERERFMQLLILFVKEMWCMYGSSKVMEKIGAGIREAFVKHLEEKLDHGEYLRWEGELCRYMKHG</sequence>
<evidence type="ECO:0000256" key="1">
    <source>
        <dbReference type="SAM" id="Coils"/>
    </source>
</evidence>